<dbReference type="KEGG" id="mlt:VC82_2801"/>
<accession>A0A0D5YVK9</accession>
<evidence type="ECO:0000313" key="3">
    <source>
        <dbReference type="Proteomes" id="UP000032726"/>
    </source>
</evidence>
<dbReference type="PATRIC" id="fig|516051.4.peg.2870"/>
<organism evidence="2 3">
    <name type="scientific">Flagellimonas lutaonensis</name>
    <dbReference type="NCBI Taxonomy" id="516051"/>
    <lineage>
        <taxon>Bacteria</taxon>
        <taxon>Pseudomonadati</taxon>
        <taxon>Bacteroidota</taxon>
        <taxon>Flavobacteriia</taxon>
        <taxon>Flavobacteriales</taxon>
        <taxon>Flavobacteriaceae</taxon>
        <taxon>Flagellimonas</taxon>
    </lineage>
</organism>
<dbReference type="Gene3D" id="2.60.120.560">
    <property type="entry name" value="Exo-inulinase, domain 1"/>
    <property type="match status" value="1"/>
</dbReference>
<dbReference type="Proteomes" id="UP000032726">
    <property type="component" value="Chromosome"/>
</dbReference>
<feature type="domain" description="3-keto-alpha-glucoside-1,2-lyase/3-keto-2-hydroxy-glucal hydratase" evidence="1">
    <location>
        <begin position="36"/>
        <end position="209"/>
    </location>
</feature>
<dbReference type="EMBL" id="CP011071">
    <property type="protein sequence ID" value="AKA36352.1"/>
    <property type="molecule type" value="Genomic_DNA"/>
</dbReference>
<dbReference type="GO" id="GO:0016787">
    <property type="term" value="F:hydrolase activity"/>
    <property type="evidence" value="ECO:0007669"/>
    <property type="project" value="InterPro"/>
</dbReference>
<protein>
    <submittedName>
        <fullName evidence="2">Conserved hypothetical periplasmic protein</fullName>
    </submittedName>
</protein>
<proteinExistence type="predicted"/>
<reference evidence="2 3" key="1">
    <citation type="submission" date="2015-03" db="EMBL/GenBank/DDBJ databases">
        <title>Complete genome sequence of Muricauda lutaonensis CC-HSB-11T, isolated from a coastal hot spring.</title>
        <authorList>
            <person name="Kim K.M."/>
        </authorList>
    </citation>
    <scope>NUCLEOTIDE SEQUENCE [LARGE SCALE GENOMIC DNA]</scope>
    <source>
        <strain evidence="2 3">CC-HSB-11</strain>
    </source>
</reference>
<dbReference type="AlphaFoldDB" id="A0A0D5YVK9"/>
<evidence type="ECO:0000259" key="1">
    <source>
        <dbReference type="Pfam" id="PF06439"/>
    </source>
</evidence>
<dbReference type="STRING" id="516051.VC82_2801"/>
<sequence length="212" mass="23527">MAYFKSKTMKISFNLITLLAIVVSGQTTVGQEFEGQSLFNGKNLDGWVQHGDEKWYVEDGLLICESGPKAEYGYLSTEDDYDNFELTLEFKQEADGNSGVFFKSTFEGNKVTGWQVEVAPPGKHTGGIYESYGRGWLIKPSPEKEAALKMGEWNKMTISVMGPTVTTWLNGVQMVELTDEKIGQGKGAIALQIHDGGGIKVKWRNIKIKTVQ</sequence>
<evidence type="ECO:0000313" key="2">
    <source>
        <dbReference type="EMBL" id="AKA36352.1"/>
    </source>
</evidence>
<keyword evidence="3" id="KW-1185">Reference proteome</keyword>
<dbReference type="Pfam" id="PF06439">
    <property type="entry name" value="3keto-disac_hyd"/>
    <property type="match status" value="1"/>
</dbReference>
<gene>
    <name evidence="2" type="ORF">VC82_2801</name>
</gene>
<name>A0A0D5YVK9_9FLAO</name>
<dbReference type="HOGENOM" id="CLU_073042_2_1_10"/>
<dbReference type="InterPro" id="IPR010496">
    <property type="entry name" value="AL/BT2_dom"/>
</dbReference>